<keyword evidence="1" id="KW-0812">Transmembrane</keyword>
<dbReference type="EMBL" id="ASWL01000004">
    <property type="protein sequence ID" value="EOU20449.1"/>
    <property type="molecule type" value="Genomic_DNA"/>
</dbReference>
<feature type="transmembrane region" description="Helical" evidence="1">
    <location>
        <begin position="12"/>
        <end position="40"/>
    </location>
</feature>
<name>A0AAV3IZ30_ENTAV</name>
<sequence>MIKDLFKATGGCLTLAIGLVIFVAILMAVVKIVVLMWHVVF</sequence>
<dbReference type="Proteomes" id="UP000014107">
    <property type="component" value="Unassembled WGS sequence"/>
</dbReference>
<dbReference type="RefSeq" id="WP_016180845.1">
    <property type="nucleotide sequence ID" value="NZ_KE136365.1"/>
</dbReference>
<keyword evidence="1" id="KW-1133">Transmembrane helix</keyword>
<evidence type="ECO:0000313" key="5">
    <source>
        <dbReference type="Proteomes" id="UP000014107"/>
    </source>
</evidence>
<dbReference type="EMBL" id="AHYV01000032">
    <property type="protein sequence ID" value="EOT42112.1"/>
    <property type="molecule type" value="Genomic_DNA"/>
</dbReference>
<keyword evidence="4" id="KW-1185">Reference proteome</keyword>
<evidence type="ECO:0000313" key="3">
    <source>
        <dbReference type="EMBL" id="EOU20449.1"/>
    </source>
</evidence>
<accession>A0AAV3IZ30</accession>
<evidence type="ECO:0000313" key="2">
    <source>
        <dbReference type="EMBL" id="EOT42112.1"/>
    </source>
</evidence>
<reference evidence="3 5" key="2">
    <citation type="submission" date="2013-03" db="EMBL/GenBank/DDBJ databases">
        <title>The Genome Sequence of Enterococcus avium ATCC_14025 (PacBio/Illumina hybrid assembly).</title>
        <authorList>
            <consortium name="The Broad Institute Genomics Platform"/>
            <consortium name="The Broad Institute Genome Sequencing Center for Infectious Disease"/>
            <person name="Earl A."/>
            <person name="Russ C."/>
            <person name="Gilmore M."/>
            <person name="Surin D."/>
            <person name="Walker B."/>
            <person name="Young S."/>
            <person name="Zeng Q."/>
            <person name="Gargeya S."/>
            <person name="Fitzgerald M."/>
            <person name="Haas B."/>
            <person name="Abouelleil A."/>
            <person name="Allen A.W."/>
            <person name="Alvarado L."/>
            <person name="Arachchi H.M."/>
            <person name="Berlin A.M."/>
            <person name="Chapman S.B."/>
            <person name="Gainer-Dewar J."/>
            <person name="Goldberg J."/>
            <person name="Griggs A."/>
            <person name="Gujja S."/>
            <person name="Hansen M."/>
            <person name="Howarth C."/>
            <person name="Imamovic A."/>
            <person name="Ireland A."/>
            <person name="Larimer J."/>
            <person name="McCowan C."/>
            <person name="Murphy C."/>
            <person name="Pearson M."/>
            <person name="Poon T.W."/>
            <person name="Priest M."/>
            <person name="Roberts A."/>
            <person name="Saif S."/>
            <person name="Shea T."/>
            <person name="Sisk P."/>
            <person name="Sykes S."/>
            <person name="Wortman J."/>
            <person name="Nusbaum C."/>
            <person name="Birren B."/>
        </authorList>
    </citation>
    <scope>NUCLEOTIDE SEQUENCE [LARGE SCALE GENOMIC DNA]</scope>
    <source>
        <strain evidence="3 5">ATCC 14025</strain>
    </source>
</reference>
<dbReference type="AlphaFoldDB" id="A0AAV3IZ30"/>
<keyword evidence="1" id="KW-0472">Membrane</keyword>
<comment type="caution">
    <text evidence="3">The sequence shown here is derived from an EMBL/GenBank/DDBJ whole genome shotgun (WGS) entry which is preliminary data.</text>
</comment>
<dbReference type="Proteomes" id="UP000014104">
    <property type="component" value="Unassembled WGS sequence"/>
</dbReference>
<evidence type="ECO:0000313" key="4">
    <source>
        <dbReference type="Proteomes" id="UP000014104"/>
    </source>
</evidence>
<protein>
    <submittedName>
        <fullName evidence="3">Uncharacterized protein</fullName>
    </submittedName>
</protein>
<reference evidence="2 4" key="1">
    <citation type="submission" date="2013-03" db="EMBL/GenBank/DDBJ databases">
        <title>The Genome Sequence of Enterococcus avium ATCC_14025 (Illumina only assembly).</title>
        <authorList>
            <consortium name="The Broad Institute Genomics Platform"/>
            <consortium name="The Broad Institute Genome Sequencing Center for Infectious Disease"/>
            <person name="Earl A."/>
            <person name="Russ C."/>
            <person name="Gilmore M."/>
            <person name="Surin D."/>
            <person name="Walker B."/>
            <person name="Young S."/>
            <person name="Zeng Q."/>
            <person name="Gargeya S."/>
            <person name="Fitzgerald M."/>
            <person name="Haas B."/>
            <person name="Abouelleil A."/>
            <person name="Allen A.W."/>
            <person name="Alvarado L."/>
            <person name="Arachchi H.M."/>
            <person name="Berlin A.M."/>
            <person name="Chapman S.B."/>
            <person name="Gainer-Dewar J."/>
            <person name="Goldberg J."/>
            <person name="Griggs A."/>
            <person name="Gujja S."/>
            <person name="Hansen M."/>
            <person name="Howarth C."/>
            <person name="Imamovic A."/>
            <person name="Ireland A."/>
            <person name="Larimer J."/>
            <person name="McCowan C."/>
            <person name="Murphy C."/>
            <person name="Pearson M."/>
            <person name="Poon T.W."/>
            <person name="Priest M."/>
            <person name="Roberts A."/>
            <person name="Saif S."/>
            <person name="Shea T."/>
            <person name="Sisk P."/>
            <person name="Sykes S."/>
            <person name="Wortman J."/>
            <person name="Nusbaum C."/>
            <person name="Birren B."/>
        </authorList>
    </citation>
    <scope>NUCLEOTIDE SEQUENCE [LARGE SCALE GENOMIC DNA]</scope>
    <source>
        <strain evidence="2 4">ATCC 14025</strain>
    </source>
</reference>
<gene>
    <name evidence="3" type="ORF">I570_02896</name>
    <name evidence="2" type="ORF">OMU_03035</name>
</gene>
<proteinExistence type="predicted"/>
<organism evidence="3 5">
    <name type="scientific">Enterococcus avium ATCC 14025</name>
    <dbReference type="NCBI Taxonomy" id="1140002"/>
    <lineage>
        <taxon>Bacteria</taxon>
        <taxon>Bacillati</taxon>
        <taxon>Bacillota</taxon>
        <taxon>Bacilli</taxon>
        <taxon>Lactobacillales</taxon>
        <taxon>Enterococcaceae</taxon>
        <taxon>Enterococcus</taxon>
    </lineage>
</organism>
<evidence type="ECO:0000256" key="1">
    <source>
        <dbReference type="SAM" id="Phobius"/>
    </source>
</evidence>